<dbReference type="InterPro" id="IPR009057">
    <property type="entry name" value="Homeodomain-like_sf"/>
</dbReference>
<reference evidence="6 7" key="1">
    <citation type="submission" date="2024-04" db="EMBL/GenBank/DDBJ databases">
        <title>draft genome sequnece of Paenibacillus filicis.</title>
        <authorList>
            <person name="Kim D.-U."/>
        </authorList>
    </citation>
    <scope>NUCLEOTIDE SEQUENCE [LARGE SCALE GENOMIC DNA]</scope>
    <source>
        <strain evidence="6 7">KACC14197</strain>
    </source>
</reference>
<evidence type="ECO:0000256" key="2">
    <source>
        <dbReference type="ARBA" id="ARBA00023125"/>
    </source>
</evidence>
<dbReference type="Gene3D" id="3.40.50.1980">
    <property type="entry name" value="Nitrogenase molybdenum iron protein domain"/>
    <property type="match status" value="2"/>
</dbReference>
<dbReference type="Proteomes" id="UP001469365">
    <property type="component" value="Unassembled WGS sequence"/>
</dbReference>
<evidence type="ECO:0000259" key="4">
    <source>
        <dbReference type="PROSITE" id="PS01124"/>
    </source>
</evidence>
<dbReference type="PROSITE" id="PS01124">
    <property type="entry name" value="HTH_ARAC_FAMILY_2"/>
    <property type="match status" value="1"/>
</dbReference>
<proteinExistence type="predicted"/>
<accession>A0ABU9DPF5</accession>
<evidence type="ECO:0000313" key="6">
    <source>
        <dbReference type="EMBL" id="MEK8130747.1"/>
    </source>
</evidence>
<evidence type="ECO:0000259" key="5">
    <source>
        <dbReference type="PROSITE" id="PS50983"/>
    </source>
</evidence>
<keyword evidence="3" id="KW-0804">Transcription</keyword>
<evidence type="ECO:0000313" key="7">
    <source>
        <dbReference type="Proteomes" id="UP001469365"/>
    </source>
</evidence>
<name>A0ABU9DPF5_9BACL</name>
<dbReference type="PANTHER" id="PTHR43280:SF28">
    <property type="entry name" value="HTH-TYPE TRANSCRIPTIONAL ACTIVATOR RHAS"/>
    <property type="match status" value="1"/>
</dbReference>
<dbReference type="PANTHER" id="PTHR43280">
    <property type="entry name" value="ARAC-FAMILY TRANSCRIPTIONAL REGULATOR"/>
    <property type="match status" value="1"/>
</dbReference>
<dbReference type="PROSITE" id="PS50983">
    <property type="entry name" value="FE_B12_PBP"/>
    <property type="match status" value="1"/>
</dbReference>
<keyword evidence="2" id="KW-0238">DNA-binding</keyword>
<dbReference type="InterPro" id="IPR002491">
    <property type="entry name" value="ABC_transptr_periplasmic_BD"/>
</dbReference>
<evidence type="ECO:0000256" key="1">
    <source>
        <dbReference type="ARBA" id="ARBA00023015"/>
    </source>
</evidence>
<keyword evidence="1" id="KW-0805">Transcription regulation</keyword>
<dbReference type="SUPFAM" id="SSF46689">
    <property type="entry name" value="Homeodomain-like"/>
    <property type="match status" value="2"/>
</dbReference>
<keyword evidence="7" id="KW-1185">Reference proteome</keyword>
<sequence length="542" mass="61597">MKHSGLPVLSNMYRHAEALHTEGLRYHRNTSSLFVIQAHAATVTINNHTHRLEGFSCVCLPPHTSIHFGKDLTETSTSAGQLRFYACDYEWIGEESSTDSPLMPTLAELNHASLLDQASALFDAYENRLYNSLSQRLPVQAQFMLLFADASWALEQPDCISFTQQLDGMDQVISYLHTHYDRKIQRDDVVSLSGLSLRQFTSSFKQRTGFTFNEYLNRIRIDKVKAIMLQSRQSLNEIARQVGYSDEFYLSRKFKQVTGMSPTIYVRKPHTIASLDHAYTLDLLSLGVTPCAAITDTWVNGHFQLSQVSPSFHPLYWQTQQSRRLQILQSVKPDIILYPLAEGDDPHIEPYHQVGLVIQIPWRGVTWKQHFMNVAQLTGMEQQARNWLDAFDQRAGQIREALRRTLNPGATVAILNVRSDRSLIYAYGYMGADLLYDILKLTPPQAVASMRVQGLEHPEFSIPELTGYDADHYVVSIENNPAARLRAATMMKSPEWLARTAVKQQCVYPVDMTKWYGYGPAALGAQLDDVIHYLLPHLSKKT</sequence>
<dbReference type="Gene3D" id="1.10.10.60">
    <property type="entry name" value="Homeodomain-like"/>
    <property type="match status" value="2"/>
</dbReference>
<dbReference type="Pfam" id="PF01497">
    <property type="entry name" value="Peripla_BP_2"/>
    <property type="match status" value="1"/>
</dbReference>
<dbReference type="RefSeq" id="WP_341417883.1">
    <property type="nucleotide sequence ID" value="NZ_JBBPCC010000016.1"/>
</dbReference>
<dbReference type="EMBL" id="JBBPCC010000016">
    <property type="protein sequence ID" value="MEK8130747.1"/>
    <property type="molecule type" value="Genomic_DNA"/>
</dbReference>
<dbReference type="InterPro" id="IPR018060">
    <property type="entry name" value="HTH_AraC"/>
</dbReference>
<feature type="domain" description="Fe/B12 periplasmic-binding" evidence="5">
    <location>
        <begin position="271"/>
        <end position="538"/>
    </location>
</feature>
<dbReference type="SUPFAM" id="SSF53807">
    <property type="entry name" value="Helical backbone' metal receptor"/>
    <property type="match status" value="1"/>
</dbReference>
<dbReference type="PROSITE" id="PS00041">
    <property type="entry name" value="HTH_ARAC_FAMILY_1"/>
    <property type="match status" value="1"/>
</dbReference>
<dbReference type="SMART" id="SM00342">
    <property type="entry name" value="HTH_ARAC"/>
    <property type="match status" value="1"/>
</dbReference>
<dbReference type="InterPro" id="IPR018062">
    <property type="entry name" value="HTH_AraC-typ_CS"/>
</dbReference>
<feature type="domain" description="HTH araC/xylS-type" evidence="4">
    <location>
        <begin position="170"/>
        <end position="268"/>
    </location>
</feature>
<comment type="caution">
    <text evidence="6">The sequence shown here is derived from an EMBL/GenBank/DDBJ whole genome shotgun (WGS) entry which is preliminary data.</text>
</comment>
<evidence type="ECO:0000256" key="3">
    <source>
        <dbReference type="ARBA" id="ARBA00023163"/>
    </source>
</evidence>
<protein>
    <submittedName>
        <fullName evidence="6">Helix-turn-helix domain-containing protein</fullName>
    </submittedName>
</protein>
<dbReference type="Pfam" id="PF12833">
    <property type="entry name" value="HTH_18"/>
    <property type="match status" value="1"/>
</dbReference>
<organism evidence="6 7">
    <name type="scientific">Paenibacillus filicis</name>
    <dbReference type="NCBI Taxonomy" id="669464"/>
    <lineage>
        <taxon>Bacteria</taxon>
        <taxon>Bacillati</taxon>
        <taxon>Bacillota</taxon>
        <taxon>Bacilli</taxon>
        <taxon>Bacillales</taxon>
        <taxon>Paenibacillaceae</taxon>
        <taxon>Paenibacillus</taxon>
    </lineage>
</organism>
<gene>
    <name evidence="6" type="ORF">WMW72_22835</name>
</gene>